<dbReference type="Proteomes" id="UP000249239">
    <property type="component" value="Unassembled WGS sequence"/>
</dbReference>
<keyword evidence="7" id="KW-0812">Transmembrane</keyword>
<dbReference type="InterPro" id="IPR003594">
    <property type="entry name" value="HATPase_dom"/>
</dbReference>
<evidence type="ECO:0000256" key="4">
    <source>
        <dbReference type="ARBA" id="ARBA00022679"/>
    </source>
</evidence>
<dbReference type="InterPro" id="IPR050736">
    <property type="entry name" value="Sensor_HK_Regulatory"/>
</dbReference>
<gene>
    <name evidence="10" type="ORF">LX69_01480</name>
</gene>
<dbReference type="PRINTS" id="PR00344">
    <property type="entry name" value="BCTRLSENSOR"/>
</dbReference>
<evidence type="ECO:0000256" key="8">
    <source>
        <dbReference type="SAM" id="SignalP"/>
    </source>
</evidence>
<organism evidence="10 11">
    <name type="scientific">Breznakibacter xylanolyticus</name>
    <dbReference type="NCBI Taxonomy" id="990"/>
    <lineage>
        <taxon>Bacteria</taxon>
        <taxon>Pseudomonadati</taxon>
        <taxon>Bacteroidota</taxon>
        <taxon>Bacteroidia</taxon>
        <taxon>Marinilabiliales</taxon>
        <taxon>Marinilabiliaceae</taxon>
        <taxon>Breznakibacter</taxon>
    </lineage>
</organism>
<keyword evidence="5 10" id="KW-0418">Kinase</keyword>
<reference evidence="10 11" key="1">
    <citation type="submission" date="2018-06" db="EMBL/GenBank/DDBJ databases">
        <title>Genomic Encyclopedia of Archaeal and Bacterial Type Strains, Phase II (KMG-II): from individual species to whole genera.</title>
        <authorList>
            <person name="Goeker M."/>
        </authorList>
    </citation>
    <scope>NUCLEOTIDE SEQUENCE [LARGE SCALE GENOMIC DNA]</scope>
    <source>
        <strain evidence="10 11">DSM 6779</strain>
    </source>
</reference>
<keyword evidence="11" id="KW-1185">Reference proteome</keyword>
<dbReference type="GO" id="GO:0000155">
    <property type="term" value="F:phosphorelay sensor kinase activity"/>
    <property type="evidence" value="ECO:0007669"/>
    <property type="project" value="InterPro"/>
</dbReference>
<protein>
    <recommendedName>
        <fullName evidence="2">histidine kinase</fullName>
        <ecNumber evidence="2">2.7.13.3</ecNumber>
    </recommendedName>
</protein>
<evidence type="ECO:0000256" key="5">
    <source>
        <dbReference type="ARBA" id="ARBA00022777"/>
    </source>
</evidence>
<keyword evidence="7" id="KW-1133">Transmembrane helix</keyword>
<dbReference type="CDD" id="cd16922">
    <property type="entry name" value="HATPase_EvgS-ArcB-TorS-like"/>
    <property type="match status" value="1"/>
</dbReference>
<evidence type="ECO:0000256" key="6">
    <source>
        <dbReference type="ARBA" id="ARBA00023012"/>
    </source>
</evidence>
<evidence type="ECO:0000256" key="7">
    <source>
        <dbReference type="SAM" id="Phobius"/>
    </source>
</evidence>
<name>A0A2W7NBR8_9BACT</name>
<dbReference type="PANTHER" id="PTHR43711:SF31">
    <property type="entry name" value="HISTIDINE KINASE"/>
    <property type="match status" value="1"/>
</dbReference>
<proteinExistence type="predicted"/>
<dbReference type="SMART" id="SM00387">
    <property type="entry name" value="HATPase_c"/>
    <property type="match status" value="1"/>
</dbReference>
<dbReference type="SUPFAM" id="SSF55874">
    <property type="entry name" value="ATPase domain of HSP90 chaperone/DNA topoisomerase II/histidine kinase"/>
    <property type="match status" value="1"/>
</dbReference>
<keyword evidence="3" id="KW-0597">Phosphoprotein</keyword>
<feature type="chain" id="PRO_5015905313" description="histidine kinase" evidence="8">
    <location>
        <begin position="22"/>
        <end position="617"/>
    </location>
</feature>
<dbReference type="SUPFAM" id="SSF47384">
    <property type="entry name" value="Homodimeric domain of signal transducing histidine kinase"/>
    <property type="match status" value="1"/>
</dbReference>
<feature type="transmembrane region" description="Helical" evidence="7">
    <location>
        <begin position="337"/>
        <end position="358"/>
    </location>
</feature>
<dbReference type="Gene3D" id="3.30.565.10">
    <property type="entry name" value="Histidine kinase-like ATPase, C-terminal domain"/>
    <property type="match status" value="1"/>
</dbReference>
<dbReference type="InterPro" id="IPR036890">
    <property type="entry name" value="HATPase_C_sf"/>
</dbReference>
<evidence type="ECO:0000256" key="1">
    <source>
        <dbReference type="ARBA" id="ARBA00000085"/>
    </source>
</evidence>
<keyword evidence="8" id="KW-0732">Signal</keyword>
<evidence type="ECO:0000256" key="2">
    <source>
        <dbReference type="ARBA" id="ARBA00012438"/>
    </source>
</evidence>
<evidence type="ECO:0000313" key="11">
    <source>
        <dbReference type="Proteomes" id="UP000249239"/>
    </source>
</evidence>
<feature type="signal peptide" evidence="8">
    <location>
        <begin position="1"/>
        <end position="21"/>
    </location>
</feature>
<dbReference type="InterPro" id="IPR005467">
    <property type="entry name" value="His_kinase_dom"/>
</dbReference>
<evidence type="ECO:0000313" key="10">
    <source>
        <dbReference type="EMBL" id="PZX17430.1"/>
    </source>
</evidence>
<dbReference type="FunFam" id="1.10.287.130:FF:000001">
    <property type="entry name" value="Two-component sensor histidine kinase"/>
    <property type="match status" value="1"/>
</dbReference>
<keyword evidence="6" id="KW-0902">Two-component regulatory system</keyword>
<comment type="catalytic activity">
    <reaction evidence="1">
        <text>ATP + protein L-histidine = ADP + protein N-phospho-L-histidine.</text>
        <dbReference type="EC" id="2.7.13.3"/>
    </reaction>
</comment>
<keyword evidence="4" id="KW-0808">Transferase</keyword>
<accession>A0A2W7NBR8</accession>
<dbReference type="Pfam" id="PF02518">
    <property type="entry name" value="HATPase_c"/>
    <property type="match status" value="1"/>
</dbReference>
<dbReference type="PROSITE" id="PS50109">
    <property type="entry name" value="HIS_KIN"/>
    <property type="match status" value="1"/>
</dbReference>
<dbReference type="InterPro" id="IPR003661">
    <property type="entry name" value="HisK_dim/P_dom"/>
</dbReference>
<dbReference type="InterPro" id="IPR004358">
    <property type="entry name" value="Sig_transdc_His_kin-like_C"/>
</dbReference>
<dbReference type="Pfam" id="PF00512">
    <property type="entry name" value="HisKA"/>
    <property type="match status" value="1"/>
</dbReference>
<comment type="caution">
    <text evidence="10">The sequence shown here is derived from an EMBL/GenBank/DDBJ whole genome shotgun (WGS) entry which is preliminary data.</text>
</comment>
<evidence type="ECO:0000256" key="3">
    <source>
        <dbReference type="ARBA" id="ARBA00022553"/>
    </source>
</evidence>
<dbReference type="PANTHER" id="PTHR43711">
    <property type="entry name" value="TWO-COMPONENT HISTIDINE KINASE"/>
    <property type="match status" value="1"/>
</dbReference>
<dbReference type="EMBL" id="QKZK01000009">
    <property type="protein sequence ID" value="PZX17430.1"/>
    <property type="molecule type" value="Genomic_DNA"/>
</dbReference>
<sequence length="617" mass="70195">MKYMFVVLMMMLMLLPETVVADKPANPYRVLCLNSYHVGFSWSDEVTSGIVGYFARRDSFDIRVEHMDAKRQSHQQAEEVFYPYLLTKYKGQKFDLVVALDNSALDLVLKHKDETLFKDVLVVFGGISNPHDYPLEALDLYGVYEPDMFVESFEIIRSIYPDFDTLYYFSDRTNTGVVYRENARRTLTAYPNYRLVAVDSVYLETLPDLMKQLGGKGIVYYAGVSVDGTGHFIDDWEAARLVFENARIPVFSNYINNVSGALGGNFTKGVDHGIYCAHLIEKRLTGKHIENRINTPPLSGIYDYSKMEIYNIDPDLLPKWSRVINQPESFWVKYRKLVFWNALVIVFLVVVIVFLIRYNAMQRHAREMMAQSMDKALEADRLKGAFLANVSHELRTPLNAICGFSELLSVEAPEAHVGEYVEIIRTNSDLLSQLVNDLLDISLIDSNSMVIHPQPIDLEPIFEKLQTQAVSFLRIRGKEHIYVHCHTNPACRYLTNDGFRVMQVMVNFITNAVKYTESGHIEIGYGRADERPDWVYAADARSVVLYVKDTGIGIAPEQQQMVFERFRMVDTKFVSQHGGVGLGLNIAKALVELMGGHIFVYSEPGKGSVFGFTLPAN</sequence>
<dbReference type="RefSeq" id="WP_170124282.1">
    <property type="nucleotide sequence ID" value="NZ_QKZK01000009.1"/>
</dbReference>
<keyword evidence="7" id="KW-0472">Membrane</keyword>
<dbReference type="SMART" id="SM00388">
    <property type="entry name" value="HisKA"/>
    <property type="match status" value="1"/>
</dbReference>
<dbReference type="AlphaFoldDB" id="A0A2W7NBR8"/>
<dbReference type="InterPro" id="IPR036097">
    <property type="entry name" value="HisK_dim/P_sf"/>
</dbReference>
<dbReference type="CDD" id="cd00082">
    <property type="entry name" value="HisKA"/>
    <property type="match status" value="1"/>
</dbReference>
<evidence type="ECO:0000259" key="9">
    <source>
        <dbReference type="PROSITE" id="PS50109"/>
    </source>
</evidence>
<feature type="domain" description="Histidine kinase" evidence="9">
    <location>
        <begin position="389"/>
        <end position="617"/>
    </location>
</feature>
<dbReference type="Gene3D" id="1.10.287.130">
    <property type="match status" value="1"/>
</dbReference>
<dbReference type="EC" id="2.7.13.3" evidence="2"/>